<evidence type="ECO:0000256" key="2">
    <source>
        <dbReference type="ARBA" id="ARBA00022448"/>
    </source>
</evidence>
<dbReference type="InterPro" id="IPR050814">
    <property type="entry name" value="Myo-inositol_Transporter"/>
</dbReference>
<evidence type="ECO:0000256" key="3">
    <source>
        <dbReference type="ARBA" id="ARBA00022692"/>
    </source>
</evidence>
<keyword evidence="2" id="KW-0813">Transport</keyword>
<dbReference type="PANTHER" id="PTHR48020:SF12">
    <property type="entry name" value="PROTON MYO-INOSITOL COTRANSPORTER"/>
    <property type="match status" value="1"/>
</dbReference>
<comment type="subcellular location">
    <subcellularLocation>
        <location evidence="1">Membrane</location>
    </subcellularLocation>
</comment>
<keyword evidence="5 6" id="KW-0472">Membrane</keyword>
<sequence>MRKLWGPGRHLDDYLADYNKDDKETEEVGGGHRALCAPETRTPLIIGSILMIFQQWSGFNAVVFYGGSIFKMAGIKEADQAQLYLKTTQVVFNFVSLNLMDRAGRRILMLAASGGMLFSLAVVGILFHLLSQGHFKEGWLMIVVLMG</sequence>
<dbReference type="Pfam" id="PF00083">
    <property type="entry name" value="Sugar_tr"/>
    <property type="match status" value="1"/>
</dbReference>
<dbReference type="SUPFAM" id="SSF103473">
    <property type="entry name" value="MFS general substrate transporter"/>
    <property type="match status" value="1"/>
</dbReference>
<evidence type="ECO:0000256" key="5">
    <source>
        <dbReference type="ARBA" id="ARBA00023136"/>
    </source>
</evidence>
<keyword evidence="3 6" id="KW-0812">Transmembrane</keyword>
<evidence type="ECO:0000256" key="1">
    <source>
        <dbReference type="ARBA" id="ARBA00004370"/>
    </source>
</evidence>
<dbReference type="AlphaFoldDB" id="A0A7S2XID3"/>
<dbReference type="Gene3D" id="1.20.1250.20">
    <property type="entry name" value="MFS general substrate transporter like domains"/>
    <property type="match status" value="1"/>
</dbReference>
<keyword evidence="4 6" id="KW-1133">Transmembrane helix</keyword>
<feature type="transmembrane region" description="Helical" evidence="6">
    <location>
        <begin position="107"/>
        <end position="130"/>
    </location>
</feature>
<dbReference type="GO" id="GO:0005366">
    <property type="term" value="F:myo-inositol:proton symporter activity"/>
    <property type="evidence" value="ECO:0007669"/>
    <property type="project" value="TreeGrafter"/>
</dbReference>
<evidence type="ECO:0000256" key="6">
    <source>
        <dbReference type="SAM" id="Phobius"/>
    </source>
</evidence>
<gene>
    <name evidence="7" type="ORF">LSP00402_LOCUS22590</name>
</gene>
<protein>
    <recommendedName>
        <fullName evidence="8">Major facilitator superfamily (MFS) profile domain-containing protein</fullName>
    </recommendedName>
</protein>
<reference evidence="7" key="1">
    <citation type="submission" date="2021-01" db="EMBL/GenBank/DDBJ databases">
        <authorList>
            <person name="Corre E."/>
            <person name="Pelletier E."/>
            <person name="Niang G."/>
            <person name="Scheremetjew M."/>
            <person name="Finn R."/>
            <person name="Kale V."/>
            <person name="Holt S."/>
            <person name="Cochrane G."/>
            <person name="Meng A."/>
            <person name="Brown T."/>
            <person name="Cohen L."/>
        </authorList>
    </citation>
    <scope>NUCLEOTIDE SEQUENCE</scope>
    <source>
        <strain evidence="7">CCMP622</strain>
    </source>
</reference>
<evidence type="ECO:0008006" key="8">
    <source>
        <dbReference type="Google" id="ProtNLM"/>
    </source>
</evidence>
<dbReference type="InterPro" id="IPR005828">
    <property type="entry name" value="MFS_sugar_transport-like"/>
</dbReference>
<evidence type="ECO:0000313" key="7">
    <source>
        <dbReference type="EMBL" id="CAD9778574.1"/>
    </source>
</evidence>
<proteinExistence type="predicted"/>
<evidence type="ECO:0000256" key="4">
    <source>
        <dbReference type="ARBA" id="ARBA00022989"/>
    </source>
</evidence>
<dbReference type="PANTHER" id="PTHR48020">
    <property type="entry name" value="PROTON MYO-INOSITOL COTRANSPORTER"/>
    <property type="match status" value="1"/>
</dbReference>
<dbReference type="EMBL" id="HBHP01036727">
    <property type="protein sequence ID" value="CAD9778574.1"/>
    <property type="molecule type" value="Transcribed_RNA"/>
</dbReference>
<dbReference type="GO" id="GO:0016324">
    <property type="term" value="C:apical plasma membrane"/>
    <property type="evidence" value="ECO:0007669"/>
    <property type="project" value="TreeGrafter"/>
</dbReference>
<organism evidence="7">
    <name type="scientific">Lotharella oceanica</name>
    <dbReference type="NCBI Taxonomy" id="641309"/>
    <lineage>
        <taxon>Eukaryota</taxon>
        <taxon>Sar</taxon>
        <taxon>Rhizaria</taxon>
        <taxon>Cercozoa</taxon>
        <taxon>Chlorarachniophyceae</taxon>
        <taxon>Lotharella</taxon>
    </lineage>
</organism>
<name>A0A7S2XID3_9EUKA</name>
<dbReference type="InterPro" id="IPR036259">
    <property type="entry name" value="MFS_trans_sf"/>
</dbReference>
<accession>A0A7S2XID3</accession>